<accession>A0A0L7QN19</accession>
<sequence>SKRGDTPTVERNTSQEVLLVSPRLEAMTAVARELAWDNGTRLARYPHGGQ</sequence>
<organism evidence="1 2">
    <name type="scientific">Habropoda laboriosa</name>
    <dbReference type="NCBI Taxonomy" id="597456"/>
    <lineage>
        <taxon>Eukaryota</taxon>
        <taxon>Metazoa</taxon>
        <taxon>Ecdysozoa</taxon>
        <taxon>Arthropoda</taxon>
        <taxon>Hexapoda</taxon>
        <taxon>Insecta</taxon>
        <taxon>Pterygota</taxon>
        <taxon>Neoptera</taxon>
        <taxon>Endopterygota</taxon>
        <taxon>Hymenoptera</taxon>
        <taxon>Apocrita</taxon>
        <taxon>Aculeata</taxon>
        <taxon>Apoidea</taxon>
        <taxon>Anthophila</taxon>
        <taxon>Apidae</taxon>
        <taxon>Habropoda</taxon>
    </lineage>
</organism>
<dbReference type="Proteomes" id="UP000053825">
    <property type="component" value="Unassembled WGS sequence"/>
</dbReference>
<dbReference type="EMBL" id="KQ414864">
    <property type="protein sequence ID" value="KOC60018.1"/>
    <property type="molecule type" value="Genomic_DNA"/>
</dbReference>
<evidence type="ECO:0000313" key="2">
    <source>
        <dbReference type="Proteomes" id="UP000053825"/>
    </source>
</evidence>
<evidence type="ECO:0000313" key="1">
    <source>
        <dbReference type="EMBL" id="KOC60018.1"/>
    </source>
</evidence>
<keyword evidence="2" id="KW-1185">Reference proteome</keyword>
<protein>
    <submittedName>
        <fullName evidence="1">Uncharacterized protein</fullName>
    </submittedName>
</protein>
<proteinExistence type="predicted"/>
<dbReference type="AlphaFoldDB" id="A0A0L7QN19"/>
<gene>
    <name evidence="1" type="ORF">WH47_08480</name>
</gene>
<name>A0A0L7QN19_9HYME</name>
<reference evidence="1 2" key="1">
    <citation type="submission" date="2015-07" db="EMBL/GenBank/DDBJ databases">
        <title>The genome of Habropoda laboriosa.</title>
        <authorList>
            <person name="Pan H."/>
            <person name="Kapheim K."/>
        </authorList>
    </citation>
    <scope>NUCLEOTIDE SEQUENCE [LARGE SCALE GENOMIC DNA]</scope>
    <source>
        <strain evidence="1">0110345459</strain>
    </source>
</reference>
<feature type="non-terminal residue" evidence="1">
    <location>
        <position position="1"/>
    </location>
</feature>